<evidence type="ECO:0000313" key="1">
    <source>
        <dbReference type="EMBL" id="KAJ4145214.1"/>
    </source>
</evidence>
<organism evidence="1 2">
    <name type="scientific">Akanthomyces muscarius</name>
    <name type="common">Entomopathogenic fungus</name>
    <name type="synonym">Lecanicillium muscarium</name>
    <dbReference type="NCBI Taxonomy" id="2231603"/>
    <lineage>
        <taxon>Eukaryota</taxon>
        <taxon>Fungi</taxon>
        <taxon>Dikarya</taxon>
        <taxon>Ascomycota</taxon>
        <taxon>Pezizomycotina</taxon>
        <taxon>Sordariomycetes</taxon>
        <taxon>Hypocreomycetidae</taxon>
        <taxon>Hypocreales</taxon>
        <taxon>Cordycipitaceae</taxon>
        <taxon>Akanthomyces</taxon>
    </lineage>
</organism>
<protein>
    <submittedName>
        <fullName evidence="1">Uncharacterized protein</fullName>
    </submittedName>
</protein>
<reference evidence="1" key="1">
    <citation type="journal article" date="2023" name="Access Microbiol">
        <title>De-novo genome assembly for Akanthomyces muscarius, a biocontrol agent of insect agricultural pests.</title>
        <authorList>
            <person name="Erdos Z."/>
            <person name="Studholme D.J."/>
            <person name="Raymond B."/>
            <person name="Sharma M."/>
        </authorList>
    </citation>
    <scope>NUCLEOTIDE SEQUENCE</scope>
    <source>
        <strain evidence="1">Ve6</strain>
    </source>
</reference>
<accession>A0A9W8UHQ3</accession>
<name>A0A9W8UHQ3_AKAMU</name>
<dbReference type="Gene3D" id="3.30.70.1240">
    <property type="entry name" value="DOPA-like domains"/>
    <property type="match status" value="1"/>
</dbReference>
<dbReference type="AlphaFoldDB" id="A0A9W8UHQ3"/>
<dbReference type="PANTHER" id="PTHR36423">
    <property type="entry name" value="AFR070WP"/>
    <property type="match status" value="1"/>
</dbReference>
<dbReference type="InterPro" id="IPR023389">
    <property type="entry name" value="DOPA-like_sf"/>
</dbReference>
<dbReference type="EMBL" id="JAJHUN010000011">
    <property type="protein sequence ID" value="KAJ4145214.1"/>
    <property type="molecule type" value="Genomic_DNA"/>
</dbReference>
<gene>
    <name evidence="1" type="ORF">LMH87_004069</name>
</gene>
<keyword evidence="2" id="KW-1185">Reference proteome</keyword>
<dbReference type="KEGG" id="amus:LMH87_004069"/>
<sequence length="139" mass="15409">MPLDPTHRFHFPSCQLSSSMAGFQEPLYKSPLEGFEAAASATSGGDVASPTSQRLSQVYETFTAPVDTGPDGGFDVHVYYFQDNAAQKKYAQELWERIKREFPELKIGDFWDWPAGPHSVATFEVDLLTSMQFGALSHG</sequence>
<dbReference type="SUPFAM" id="SSF143410">
    <property type="entry name" value="DOPA-like"/>
    <property type="match status" value="1"/>
</dbReference>
<dbReference type="RefSeq" id="XP_056048884.1">
    <property type="nucleotide sequence ID" value="XM_056195235.1"/>
</dbReference>
<dbReference type="Proteomes" id="UP001144673">
    <property type="component" value="Chromosome 2"/>
</dbReference>
<comment type="caution">
    <text evidence="1">The sequence shown here is derived from an EMBL/GenBank/DDBJ whole genome shotgun (WGS) entry which is preliminary data.</text>
</comment>
<dbReference type="InterPro" id="IPR014980">
    <property type="entry name" value="DOPA_dioxygen"/>
</dbReference>
<dbReference type="PANTHER" id="PTHR36423:SF2">
    <property type="entry name" value="AFR070WP"/>
    <property type="match status" value="1"/>
</dbReference>
<evidence type="ECO:0000313" key="2">
    <source>
        <dbReference type="Proteomes" id="UP001144673"/>
    </source>
</evidence>
<dbReference type="Pfam" id="PF08883">
    <property type="entry name" value="DOPA_dioxygen"/>
    <property type="match status" value="1"/>
</dbReference>
<proteinExistence type="predicted"/>
<dbReference type="GeneID" id="80891228"/>